<dbReference type="PANTHER" id="PTHR43133:SF8">
    <property type="entry name" value="RNA POLYMERASE SIGMA FACTOR HI_1459-RELATED"/>
    <property type="match status" value="1"/>
</dbReference>
<evidence type="ECO:0000256" key="4">
    <source>
        <dbReference type="ARBA" id="ARBA00023125"/>
    </source>
</evidence>
<dbReference type="Proteomes" id="UP000199310">
    <property type="component" value="Unassembled WGS sequence"/>
</dbReference>
<feature type="domain" description="RNA polymerase sigma factor 70 region 4 type 2" evidence="7">
    <location>
        <begin position="125"/>
        <end position="173"/>
    </location>
</feature>
<evidence type="ECO:0000256" key="1">
    <source>
        <dbReference type="ARBA" id="ARBA00010641"/>
    </source>
</evidence>
<gene>
    <name evidence="8" type="ORF">SAMN04488122_3279</name>
</gene>
<dbReference type="InterPro" id="IPR013325">
    <property type="entry name" value="RNA_pol_sigma_r2"/>
</dbReference>
<feature type="domain" description="RNA polymerase sigma-70 region 2" evidence="6">
    <location>
        <begin position="24"/>
        <end position="92"/>
    </location>
</feature>
<dbReference type="EMBL" id="FOJG01000001">
    <property type="protein sequence ID" value="SEW43973.1"/>
    <property type="molecule type" value="Genomic_DNA"/>
</dbReference>
<dbReference type="Gene3D" id="1.10.10.10">
    <property type="entry name" value="Winged helix-like DNA-binding domain superfamily/Winged helix DNA-binding domain"/>
    <property type="match status" value="1"/>
</dbReference>
<dbReference type="Pfam" id="PF08281">
    <property type="entry name" value="Sigma70_r4_2"/>
    <property type="match status" value="1"/>
</dbReference>
<dbReference type="GO" id="GO:0006352">
    <property type="term" value="P:DNA-templated transcription initiation"/>
    <property type="evidence" value="ECO:0007669"/>
    <property type="project" value="InterPro"/>
</dbReference>
<sequence length="201" mass="23922">MEKHSDSRLLQMIREDHHPAFTTLVNRYWEEIYRFTRSRIRQEADAQDIVQEIFISCWNNRKHLYAGKNDQFTAYLYQAARYAVIDYYSRSQTMVYNEVLLESFIGHQPVNMTESRLQLKELDACIRQEVDRLPEQLRVPFVLSREANMSLKEIATQLSLSEQTIKNNITKALGILRRRLHQQDIYLLMAGLPLYHKFIIP</sequence>
<protein>
    <submittedName>
        <fullName evidence="8">RNA polymerase sigma-70 factor, ECF subfamily</fullName>
    </submittedName>
</protein>
<accession>A0A1I0RRY7</accession>
<proteinExistence type="inferred from homology"/>
<dbReference type="Gene3D" id="1.10.1740.10">
    <property type="match status" value="1"/>
</dbReference>
<name>A0A1I0RRY7_9BACT</name>
<dbReference type="OrthoDB" id="659948at2"/>
<evidence type="ECO:0000259" key="7">
    <source>
        <dbReference type="Pfam" id="PF08281"/>
    </source>
</evidence>
<reference evidence="9" key="1">
    <citation type="submission" date="2016-10" db="EMBL/GenBank/DDBJ databases">
        <authorList>
            <person name="Varghese N."/>
            <person name="Submissions S."/>
        </authorList>
    </citation>
    <scope>NUCLEOTIDE SEQUENCE [LARGE SCALE GENOMIC DNA]</scope>
    <source>
        <strain evidence="9">DSM 3695</strain>
    </source>
</reference>
<evidence type="ECO:0000256" key="3">
    <source>
        <dbReference type="ARBA" id="ARBA00023082"/>
    </source>
</evidence>
<dbReference type="InterPro" id="IPR014284">
    <property type="entry name" value="RNA_pol_sigma-70_dom"/>
</dbReference>
<dbReference type="InterPro" id="IPR007627">
    <property type="entry name" value="RNA_pol_sigma70_r2"/>
</dbReference>
<dbReference type="InterPro" id="IPR013324">
    <property type="entry name" value="RNA_pol_sigma_r3/r4-like"/>
</dbReference>
<dbReference type="GO" id="GO:0003677">
    <property type="term" value="F:DNA binding"/>
    <property type="evidence" value="ECO:0007669"/>
    <property type="project" value="UniProtKB-KW"/>
</dbReference>
<keyword evidence="2" id="KW-0805">Transcription regulation</keyword>
<organism evidence="8 9">
    <name type="scientific">Chitinophaga arvensicola</name>
    <dbReference type="NCBI Taxonomy" id="29529"/>
    <lineage>
        <taxon>Bacteria</taxon>
        <taxon>Pseudomonadati</taxon>
        <taxon>Bacteroidota</taxon>
        <taxon>Chitinophagia</taxon>
        <taxon>Chitinophagales</taxon>
        <taxon>Chitinophagaceae</taxon>
        <taxon>Chitinophaga</taxon>
    </lineage>
</organism>
<dbReference type="InterPro" id="IPR039425">
    <property type="entry name" value="RNA_pol_sigma-70-like"/>
</dbReference>
<comment type="similarity">
    <text evidence="1">Belongs to the sigma-70 factor family. ECF subfamily.</text>
</comment>
<keyword evidence="3" id="KW-0731">Sigma factor</keyword>
<evidence type="ECO:0000256" key="2">
    <source>
        <dbReference type="ARBA" id="ARBA00023015"/>
    </source>
</evidence>
<evidence type="ECO:0000313" key="8">
    <source>
        <dbReference type="EMBL" id="SEW43973.1"/>
    </source>
</evidence>
<keyword evidence="4" id="KW-0238">DNA-binding</keyword>
<dbReference type="GO" id="GO:0016987">
    <property type="term" value="F:sigma factor activity"/>
    <property type="evidence" value="ECO:0007669"/>
    <property type="project" value="UniProtKB-KW"/>
</dbReference>
<dbReference type="InterPro" id="IPR036388">
    <property type="entry name" value="WH-like_DNA-bd_sf"/>
</dbReference>
<keyword evidence="9" id="KW-1185">Reference proteome</keyword>
<dbReference type="SUPFAM" id="SSF88659">
    <property type="entry name" value="Sigma3 and sigma4 domains of RNA polymerase sigma factors"/>
    <property type="match status" value="1"/>
</dbReference>
<dbReference type="Pfam" id="PF04542">
    <property type="entry name" value="Sigma70_r2"/>
    <property type="match status" value="1"/>
</dbReference>
<dbReference type="NCBIfam" id="TIGR02937">
    <property type="entry name" value="sigma70-ECF"/>
    <property type="match status" value="1"/>
</dbReference>
<keyword evidence="5" id="KW-0804">Transcription</keyword>
<dbReference type="SUPFAM" id="SSF88946">
    <property type="entry name" value="Sigma2 domain of RNA polymerase sigma factors"/>
    <property type="match status" value="1"/>
</dbReference>
<dbReference type="InterPro" id="IPR013249">
    <property type="entry name" value="RNA_pol_sigma70_r4_t2"/>
</dbReference>
<dbReference type="PANTHER" id="PTHR43133">
    <property type="entry name" value="RNA POLYMERASE ECF-TYPE SIGMA FACTO"/>
    <property type="match status" value="1"/>
</dbReference>
<dbReference type="AlphaFoldDB" id="A0A1I0RRY7"/>
<dbReference type="RefSeq" id="WP_089896482.1">
    <property type="nucleotide sequence ID" value="NZ_FOJG01000001.1"/>
</dbReference>
<evidence type="ECO:0000256" key="5">
    <source>
        <dbReference type="ARBA" id="ARBA00023163"/>
    </source>
</evidence>
<dbReference type="STRING" id="29529.SAMN04488122_3279"/>
<evidence type="ECO:0000313" key="9">
    <source>
        <dbReference type="Proteomes" id="UP000199310"/>
    </source>
</evidence>
<evidence type="ECO:0000259" key="6">
    <source>
        <dbReference type="Pfam" id="PF04542"/>
    </source>
</evidence>